<comment type="caution">
    <text evidence="1">The sequence shown here is derived from an EMBL/GenBank/DDBJ whole genome shotgun (WGS) entry which is preliminary data.</text>
</comment>
<dbReference type="Proteomes" id="UP000886595">
    <property type="component" value="Unassembled WGS sequence"/>
</dbReference>
<name>A0A8X7V8I9_BRACI</name>
<evidence type="ECO:0000313" key="2">
    <source>
        <dbReference type="Proteomes" id="UP000886595"/>
    </source>
</evidence>
<evidence type="ECO:0008006" key="3">
    <source>
        <dbReference type="Google" id="ProtNLM"/>
    </source>
</evidence>
<evidence type="ECO:0000313" key="1">
    <source>
        <dbReference type="EMBL" id="KAG2303651.1"/>
    </source>
</evidence>
<accession>A0A8X7V8I9</accession>
<keyword evidence="2" id="KW-1185">Reference proteome</keyword>
<dbReference type="AlphaFoldDB" id="A0A8X7V8I9"/>
<organism evidence="1 2">
    <name type="scientific">Brassica carinata</name>
    <name type="common">Ethiopian mustard</name>
    <name type="synonym">Abyssinian cabbage</name>
    <dbReference type="NCBI Taxonomy" id="52824"/>
    <lineage>
        <taxon>Eukaryota</taxon>
        <taxon>Viridiplantae</taxon>
        <taxon>Streptophyta</taxon>
        <taxon>Embryophyta</taxon>
        <taxon>Tracheophyta</taxon>
        <taxon>Spermatophyta</taxon>
        <taxon>Magnoliopsida</taxon>
        <taxon>eudicotyledons</taxon>
        <taxon>Gunneridae</taxon>
        <taxon>Pentapetalae</taxon>
        <taxon>rosids</taxon>
        <taxon>malvids</taxon>
        <taxon>Brassicales</taxon>
        <taxon>Brassicaceae</taxon>
        <taxon>Brassiceae</taxon>
        <taxon>Brassica</taxon>
    </lineage>
</organism>
<protein>
    <recommendedName>
        <fullName evidence="3">10 kDa chaperonin</fullName>
    </recommendedName>
</protein>
<dbReference type="EMBL" id="JAAMPC010000007">
    <property type="protein sequence ID" value="KAG2303651.1"/>
    <property type="molecule type" value="Genomic_DNA"/>
</dbReference>
<sequence>MAKRLIPTLNRVLLVLERRDRAGNLIPVSVKEGDNVLLPELCGTQGKQLGEKGICSKPVRCYSSESLVY</sequence>
<dbReference type="OrthoDB" id="184876at2759"/>
<gene>
    <name evidence="1" type="ORF">Bca52824_032302</name>
</gene>
<proteinExistence type="predicted"/>
<reference evidence="1 2" key="1">
    <citation type="submission" date="2020-02" db="EMBL/GenBank/DDBJ databases">
        <authorList>
            <person name="Ma Q."/>
            <person name="Huang Y."/>
            <person name="Song X."/>
            <person name="Pei D."/>
        </authorList>
    </citation>
    <scope>NUCLEOTIDE SEQUENCE [LARGE SCALE GENOMIC DNA]</scope>
    <source>
        <strain evidence="1">Sxm20200214</strain>
        <tissue evidence="1">Leaf</tissue>
    </source>
</reference>